<organism evidence="1">
    <name type="scientific">Salmonella enterica</name>
    <name type="common">Salmonella choleraesuis</name>
    <dbReference type="NCBI Taxonomy" id="28901"/>
    <lineage>
        <taxon>Bacteria</taxon>
        <taxon>Pseudomonadati</taxon>
        <taxon>Pseudomonadota</taxon>
        <taxon>Gammaproteobacteria</taxon>
        <taxon>Enterobacterales</taxon>
        <taxon>Enterobacteriaceae</taxon>
        <taxon>Salmonella</taxon>
    </lineage>
</organism>
<evidence type="ECO:0000313" key="1">
    <source>
        <dbReference type="EMBL" id="EBQ6858912.1"/>
    </source>
</evidence>
<protein>
    <submittedName>
        <fullName evidence="1">Uncharacterized protein</fullName>
    </submittedName>
</protein>
<reference evidence="1" key="1">
    <citation type="submission" date="2018-07" db="EMBL/GenBank/DDBJ databases">
        <authorList>
            <consortium name="GenomeTrakr network: Whole genome sequencing for foodborne pathogen traceback"/>
        </authorList>
    </citation>
    <scope>NUCLEOTIDE SEQUENCE</scope>
    <source>
        <strain evidence="1">FDA00011140</strain>
    </source>
</reference>
<sequence length="167" mass="18825">MSEQKTHYRKAFDSPYLSSADIVEPTILTISRAVLENDKTKKTKDVFNTAYFEEKELRPGEKLKPMILNATNSKMLKSITGSPFLEDWAGVKVTVFVDKNVRFGKESVEGLRISPARVTKPSLTPDKTQAWNNAKAAFKRDGNLTAVMSRMDISEVHRQQLIKECSA</sequence>
<accession>A0A5U5UGU6</accession>
<name>A0A5U5UGU6_SALER</name>
<dbReference type="EMBL" id="AAGPUO010000018">
    <property type="protein sequence ID" value="EBQ6858912.1"/>
    <property type="molecule type" value="Genomic_DNA"/>
</dbReference>
<proteinExistence type="predicted"/>
<dbReference type="AlphaFoldDB" id="A0A5U5UGU6"/>
<comment type="caution">
    <text evidence="1">The sequence shown here is derived from an EMBL/GenBank/DDBJ whole genome shotgun (WGS) entry which is preliminary data.</text>
</comment>
<gene>
    <name evidence="1" type="ORF">BUX03_12965</name>
</gene>